<evidence type="ECO:0000256" key="4">
    <source>
        <dbReference type="ARBA" id="ARBA00022989"/>
    </source>
</evidence>
<name>V5SEP9_9HYPH</name>
<dbReference type="STRING" id="1029756.W911_09220"/>
<keyword evidence="2" id="KW-1003">Cell membrane</keyword>
<dbReference type="GO" id="GO:0005886">
    <property type="term" value="C:plasma membrane"/>
    <property type="evidence" value="ECO:0007669"/>
    <property type="project" value="UniProtKB-SubCell"/>
</dbReference>
<dbReference type="GO" id="GO:0009055">
    <property type="term" value="F:electron transfer activity"/>
    <property type="evidence" value="ECO:0007669"/>
    <property type="project" value="InterPro"/>
</dbReference>
<proteinExistence type="predicted"/>
<dbReference type="EMBL" id="CP006912">
    <property type="protein sequence ID" value="AHB48530.1"/>
    <property type="molecule type" value="Genomic_DNA"/>
</dbReference>
<evidence type="ECO:0000313" key="9">
    <source>
        <dbReference type="Proteomes" id="UP000018542"/>
    </source>
</evidence>
<feature type="transmembrane region" description="Helical" evidence="6">
    <location>
        <begin position="109"/>
        <end position="131"/>
    </location>
</feature>
<evidence type="ECO:0000313" key="8">
    <source>
        <dbReference type="EMBL" id="AHB48530.1"/>
    </source>
</evidence>
<dbReference type="PANTHER" id="PTHR30485">
    <property type="entry name" value="NI/FE-HYDROGENASE 1 B-TYPE CYTOCHROME SUBUNIT"/>
    <property type="match status" value="1"/>
</dbReference>
<keyword evidence="4 6" id="KW-1133">Transmembrane helix</keyword>
<organism evidence="8 9">
    <name type="scientific">Hyphomicrobium nitrativorans NL23</name>
    <dbReference type="NCBI Taxonomy" id="1029756"/>
    <lineage>
        <taxon>Bacteria</taxon>
        <taxon>Pseudomonadati</taxon>
        <taxon>Pseudomonadota</taxon>
        <taxon>Alphaproteobacteria</taxon>
        <taxon>Hyphomicrobiales</taxon>
        <taxon>Hyphomicrobiaceae</taxon>
        <taxon>Hyphomicrobium</taxon>
    </lineage>
</organism>
<keyword evidence="3 6" id="KW-0812">Transmembrane</keyword>
<dbReference type="InterPro" id="IPR016174">
    <property type="entry name" value="Di-haem_cyt_TM"/>
</dbReference>
<dbReference type="GO" id="GO:0022904">
    <property type="term" value="P:respiratory electron transport chain"/>
    <property type="evidence" value="ECO:0007669"/>
    <property type="project" value="InterPro"/>
</dbReference>
<feature type="domain" description="Cytochrome b561 bacterial/Ni-hydrogenase" evidence="7">
    <location>
        <begin position="14"/>
        <end position="194"/>
    </location>
</feature>
<protein>
    <submittedName>
        <fullName evidence="8">Nickel-dependent hydrogenase b-type cytochrome subunit</fullName>
    </submittedName>
</protein>
<evidence type="ECO:0000256" key="5">
    <source>
        <dbReference type="ARBA" id="ARBA00023136"/>
    </source>
</evidence>
<dbReference type="Pfam" id="PF01292">
    <property type="entry name" value="Ni_hydr_CYTB"/>
    <property type="match status" value="1"/>
</dbReference>
<dbReference type="AlphaFoldDB" id="V5SEP9"/>
<feature type="transmembrane region" description="Helical" evidence="6">
    <location>
        <begin position="160"/>
        <end position="182"/>
    </location>
</feature>
<dbReference type="RefSeq" id="WP_023787213.1">
    <property type="nucleotide sequence ID" value="NC_022997.1"/>
</dbReference>
<evidence type="ECO:0000256" key="1">
    <source>
        <dbReference type="ARBA" id="ARBA00004651"/>
    </source>
</evidence>
<dbReference type="KEGG" id="hni:W911_09220"/>
<dbReference type="PATRIC" id="fig|1029756.8.peg.1922"/>
<reference evidence="8 9" key="1">
    <citation type="journal article" date="2014" name="Genome Announc.">
        <title>Complete Genome Sequence of Hyphomicrobium nitrativorans Strain NL23, a Denitrifying Bacterium Isolated from Biofilm of a Methanol-Fed Denitrification System Treating Seawater at the Montreal Biodome.</title>
        <authorList>
            <person name="Martineau C."/>
            <person name="Villeneuve C."/>
            <person name="Mauffrey F."/>
            <person name="Villemur R."/>
        </authorList>
    </citation>
    <scope>NUCLEOTIDE SEQUENCE [LARGE SCALE GENOMIC DNA]</scope>
    <source>
        <strain evidence="8">NL23</strain>
    </source>
</reference>
<dbReference type="PANTHER" id="PTHR30485:SF2">
    <property type="entry name" value="BLL0597 PROTEIN"/>
    <property type="match status" value="1"/>
</dbReference>
<dbReference type="OrthoDB" id="196472at2"/>
<accession>V5SEP9</accession>
<keyword evidence="9" id="KW-1185">Reference proteome</keyword>
<keyword evidence="5 6" id="KW-0472">Membrane</keyword>
<dbReference type="SUPFAM" id="SSF81342">
    <property type="entry name" value="Transmembrane di-heme cytochromes"/>
    <property type="match status" value="1"/>
</dbReference>
<dbReference type="InterPro" id="IPR011577">
    <property type="entry name" value="Cyt_b561_bac/Ni-Hgenase"/>
</dbReference>
<dbReference type="HOGENOM" id="CLU_078451_0_0_5"/>
<evidence type="ECO:0000256" key="6">
    <source>
        <dbReference type="SAM" id="Phobius"/>
    </source>
</evidence>
<dbReference type="InterPro" id="IPR051542">
    <property type="entry name" value="Hydrogenase_cytochrome"/>
</dbReference>
<evidence type="ECO:0000256" key="2">
    <source>
        <dbReference type="ARBA" id="ARBA00022475"/>
    </source>
</evidence>
<feature type="transmembrane region" description="Helical" evidence="6">
    <location>
        <begin position="20"/>
        <end position="42"/>
    </location>
</feature>
<sequence length="239" mass="25497">MTETARAHASVPAWDLPTRAFHWTLLALIVWAWVSVSFAEALGDTTLVYHRANGLAILTLIIWRILWGFAGSSTSRFAGFVQGPVTVASYASALLRGRAARYLGHNPMGGLMVLALLATVATIGSLGLFAVDDNDLVGGPLYRLVGESQNVRLTRLHDQVFYNALLPLVMLHIAVNSLYTLVKKDPLIQAMVTGRKPAMEYADAPRAGLASVGRALIVLAIAATIVLGGILALGGSLRL</sequence>
<dbReference type="Proteomes" id="UP000018542">
    <property type="component" value="Chromosome"/>
</dbReference>
<evidence type="ECO:0000259" key="7">
    <source>
        <dbReference type="Pfam" id="PF01292"/>
    </source>
</evidence>
<feature type="transmembrane region" description="Helical" evidence="6">
    <location>
        <begin position="215"/>
        <end position="237"/>
    </location>
</feature>
<evidence type="ECO:0000256" key="3">
    <source>
        <dbReference type="ARBA" id="ARBA00022692"/>
    </source>
</evidence>
<dbReference type="Gene3D" id="1.20.950.20">
    <property type="entry name" value="Transmembrane di-heme cytochromes, Chain C"/>
    <property type="match status" value="1"/>
</dbReference>
<dbReference type="GO" id="GO:0020037">
    <property type="term" value="F:heme binding"/>
    <property type="evidence" value="ECO:0007669"/>
    <property type="project" value="TreeGrafter"/>
</dbReference>
<comment type="subcellular location">
    <subcellularLocation>
        <location evidence="1">Cell membrane</location>
        <topology evidence="1">Multi-pass membrane protein</topology>
    </subcellularLocation>
</comment>
<gene>
    <name evidence="8" type="ORF">W911_09220</name>
</gene>
<feature type="transmembrane region" description="Helical" evidence="6">
    <location>
        <begin position="54"/>
        <end position="71"/>
    </location>
</feature>